<dbReference type="Proteomes" id="UP001621706">
    <property type="component" value="Unassembled WGS sequence"/>
</dbReference>
<name>A0ABW8P5I1_9FLAO</name>
<keyword evidence="2" id="KW-1185">Reference proteome</keyword>
<sequence length="44" mass="4985">MVEVRSEYAPRNKMVSNFTNESHIGEGFAKIGKSFAKLILKDLK</sequence>
<dbReference type="RefSeq" id="WP_258932081.1">
    <property type="nucleotide sequence ID" value="NZ_CP067377.1"/>
</dbReference>
<comment type="caution">
    <text evidence="1">The sequence shown here is derived from an EMBL/GenBank/DDBJ whole genome shotgun (WGS) entry which is preliminary data.</text>
</comment>
<evidence type="ECO:0000313" key="1">
    <source>
        <dbReference type="EMBL" id="MFK6999798.1"/>
    </source>
</evidence>
<dbReference type="EMBL" id="JAZGZP010000003">
    <property type="protein sequence ID" value="MFK6999798.1"/>
    <property type="molecule type" value="Genomic_DNA"/>
</dbReference>
<accession>A0ABW8P5I1</accession>
<dbReference type="GeneID" id="96800656"/>
<gene>
    <name evidence="1" type="ORF">V3I07_02700</name>
</gene>
<protein>
    <submittedName>
        <fullName evidence="1">Uncharacterized protein</fullName>
    </submittedName>
</protein>
<evidence type="ECO:0000313" key="2">
    <source>
        <dbReference type="Proteomes" id="UP001621706"/>
    </source>
</evidence>
<reference evidence="1 2" key="1">
    <citation type="submission" date="2024-02" db="EMBL/GenBank/DDBJ databases">
        <title>Comparative Genomic Analysis of Flavobacterium Species Causing Columnaris Disease of Freshwater Fish in Thailand: Insights into Virulence and Resistance Mechanisms.</title>
        <authorList>
            <person name="Nguyen D."/>
            <person name="Chokmangmeepisarn P."/>
            <person name="Khianchaikhan K."/>
            <person name="Morishita M."/>
            <person name="Bunnoy A."/>
            <person name="Rodkhum C."/>
        </authorList>
    </citation>
    <scope>NUCLEOTIDE SEQUENCE [LARGE SCALE GENOMIC DNA]</scope>
    <source>
        <strain evidence="1 2">CNRT2201</strain>
    </source>
</reference>
<organism evidence="1 2">
    <name type="scientific">Flavobacterium oreochromis</name>
    <dbReference type="NCBI Taxonomy" id="2906078"/>
    <lineage>
        <taxon>Bacteria</taxon>
        <taxon>Pseudomonadati</taxon>
        <taxon>Bacteroidota</taxon>
        <taxon>Flavobacteriia</taxon>
        <taxon>Flavobacteriales</taxon>
        <taxon>Flavobacteriaceae</taxon>
        <taxon>Flavobacterium</taxon>
    </lineage>
</organism>
<proteinExistence type="predicted"/>